<evidence type="ECO:0000313" key="3">
    <source>
        <dbReference type="Proteomes" id="UP000832034"/>
    </source>
</evidence>
<gene>
    <name evidence="2" type="ORF">LVJ81_11895</name>
</gene>
<organism evidence="2 3">
    <name type="scientific">Vitreoscilla stercoraria</name>
    <dbReference type="NCBI Taxonomy" id="61"/>
    <lineage>
        <taxon>Bacteria</taxon>
        <taxon>Pseudomonadati</taxon>
        <taxon>Pseudomonadota</taxon>
        <taxon>Betaproteobacteria</taxon>
        <taxon>Neisseriales</taxon>
        <taxon>Neisseriaceae</taxon>
        <taxon>Vitreoscilla</taxon>
    </lineage>
</organism>
<keyword evidence="1" id="KW-0732">Signal</keyword>
<reference evidence="2" key="2">
    <citation type="journal article" date="2022" name="Res Sq">
        <title>Evolution of multicellular longitudinally dividing oral cavity symbionts (Neisseriaceae).</title>
        <authorList>
            <person name="Nyongesa S."/>
            <person name="Weber P."/>
            <person name="Bernet E."/>
            <person name="Pullido F."/>
            <person name="Nieckarz M."/>
            <person name="Delaby M."/>
            <person name="Nieves C."/>
            <person name="Viehboeck T."/>
            <person name="Krause N."/>
            <person name="Rivera-Millot A."/>
            <person name="Nakamura A."/>
            <person name="Vischer N."/>
            <person name="VanNieuwenhze M."/>
            <person name="Brun Y."/>
            <person name="Cava F."/>
            <person name="Bulgheresi S."/>
            <person name="Veyrier F."/>
        </authorList>
    </citation>
    <scope>NUCLEOTIDE SEQUENCE</scope>
    <source>
        <strain evidence="2">SAG 1488-6</strain>
    </source>
</reference>
<dbReference type="Proteomes" id="UP000832034">
    <property type="component" value="Chromosome"/>
</dbReference>
<accession>A0ABY4ECG0</accession>
<proteinExistence type="predicted"/>
<protein>
    <submittedName>
        <fullName evidence="2">Uncharacterized protein</fullName>
    </submittedName>
</protein>
<evidence type="ECO:0000313" key="2">
    <source>
        <dbReference type="EMBL" id="UOO92298.1"/>
    </source>
</evidence>
<feature type="chain" id="PRO_5047193643" evidence="1">
    <location>
        <begin position="19"/>
        <end position="261"/>
    </location>
</feature>
<dbReference type="RefSeq" id="WP_019959235.1">
    <property type="nucleotide sequence ID" value="NZ_CP091512.1"/>
</dbReference>
<keyword evidence="3" id="KW-1185">Reference proteome</keyword>
<feature type="signal peptide" evidence="1">
    <location>
        <begin position="1"/>
        <end position="18"/>
    </location>
</feature>
<evidence type="ECO:0000256" key="1">
    <source>
        <dbReference type="SAM" id="SignalP"/>
    </source>
</evidence>
<reference evidence="2" key="1">
    <citation type="submission" date="2021-12" db="EMBL/GenBank/DDBJ databases">
        <authorList>
            <person name="Veyrier F.J."/>
        </authorList>
    </citation>
    <scope>NUCLEOTIDE SEQUENCE</scope>
    <source>
        <strain evidence="2">SAG 1488-6</strain>
    </source>
</reference>
<name>A0ABY4ECG0_VITST</name>
<dbReference type="EMBL" id="CP091512">
    <property type="protein sequence ID" value="UOO92298.1"/>
    <property type="molecule type" value="Genomic_DNA"/>
</dbReference>
<sequence>MRTLLIACLGLCSLNAYANDLSSEQKIAVQQFIQHFKNNDVNAIVKLVDYPLERELPLPAIQNAQEMKQRFNQVFDAKLTQNIANSHINDWDQYGWRGISLSNNQTQNDVWLRDDDNDSTGKNLKIIAVNHSSAAEKKWRQQLLQQQKNKLHASLKTFQEPIYLFQTPNYLVRIDQLDAQTYRYASWKKSQNQSSKPDLLLKSTDFEVEGTARNEIVRFESGPYMYEVYRNRMGESSADILLTVFKNEVEVLHEEGMLIPH</sequence>